<evidence type="ECO:0000256" key="1">
    <source>
        <dbReference type="SAM" id="Phobius"/>
    </source>
</evidence>
<keyword evidence="3" id="KW-1185">Reference proteome</keyword>
<name>A0A9X2X943_9HYPH</name>
<keyword evidence="1" id="KW-0812">Transmembrane</keyword>
<accession>A0A9X2X943</accession>
<organism evidence="2 3">
    <name type="scientific">Chelativorans petroleitrophicus</name>
    <dbReference type="NCBI Taxonomy" id="2975484"/>
    <lineage>
        <taxon>Bacteria</taxon>
        <taxon>Pseudomonadati</taxon>
        <taxon>Pseudomonadota</taxon>
        <taxon>Alphaproteobacteria</taxon>
        <taxon>Hyphomicrobiales</taxon>
        <taxon>Phyllobacteriaceae</taxon>
        <taxon>Chelativorans</taxon>
    </lineage>
</organism>
<evidence type="ECO:0000313" key="2">
    <source>
        <dbReference type="EMBL" id="MCT8990436.1"/>
    </source>
</evidence>
<sequence length="69" mass="7260">MIERALRRLAACLIVGGNLLWSAVSILLPLAGVIEPNAIGCTFLLGQAVIAAMLAKLEADASPRQFVDI</sequence>
<protein>
    <submittedName>
        <fullName evidence="2">Uncharacterized protein</fullName>
    </submittedName>
</protein>
<feature type="transmembrane region" description="Helical" evidence="1">
    <location>
        <begin position="9"/>
        <end position="31"/>
    </location>
</feature>
<dbReference type="Proteomes" id="UP001149009">
    <property type="component" value="Unassembled WGS sequence"/>
</dbReference>
<gene>
    <name evidence="2" type="ORF">NYR54_09055</name>
</gene>
<comment type="caution">
    <text evidence="2">The sequence shown here is derived from an EMBL/GenBank/DDBJ whole genome shotgun (WGS) entry which is preliminary data.</text>
</comment>
<proteinExistence type="predicted"/>
<evidence type="ECO:0000313" key="3">
    <source>
        <dbReference type="Proteomes" id="UP001149009"/>
    </source>
</evidence>
<keyword evidence="1" id="KW-0472">Membrane</keyword>
<keyword evidence="1" id="KW-1133">Transmembrane helix</keyword>
<reference evidence="2" key="1">
    <citation type="submission" date="2022-08" db="EMBL/GenBank/DDBJ databases">
        <title>Chelativorans sichuanense sp. nov., a paraffin oil-degrading bacterium isolated from a mixture of oil-based drill cuttings and paddy soil.</title>
        <authorList>
            <person name="Yu J."/>
            <person name="Liu H."/>
            <person name="Chen Q."/>
        </authorList>
    </citation>
    <scope>NUCLEOTIDE SEQUENCE</scope>
    <source>
        <strain evidence="2">SCAU 2101</strain>
    </source>
</reference>
<dbReference type="RefSeq" id="WP_261515311.1">
    <property type="nucleotide sequence ID" value="NZ_JAODNV010000009.1"/>
</dbReference>
<dbReference type="EMBL" id="JAODNV010000009">
    <property type="protein sequence ID" value="MCT8990436.1"/>
    <property type="molecule type" value="Genomic_DNA"/>
</dbReference>
<dbReference type="AlphaFoldDB" id="A0A9X2X943"/>